<keyword evidence="3" id="KW-0805">Transcription regulation</keyword>
<protein>
    <recommendedName>
        <fullName evidence="7">Response regulatory domain-containing protein</fullName>
    </recommendedName>
</protein>
<dbReference type="SUPFAM" id="SSF52172">
    <property type="entry name" value="CheY-like"/>
    <property type="match status" value="1"/>
</dbReference>
<dbReference type="SMART" id="SM00448">
    <property type="entry name" value="REC"/>
    <property type="match status" value="1"/>
</dbReference>
<dbReference type="InterPro" id="IPR001789">
    <property type="entry name" value="Sig_transdc_resp-reg_receiver"/>
</dbReference>
<name>A0A1F7YA35_9BACT</name>
<keyword evidence="5" id="KW-0804">Transcription</keyword>
<keyword evidence="4" id="KW-0238">DNA-binding</keyword>
<feature type="domain" description="Response regulatory" evidence="7">
    <location>
        <begin position="4"/>
        <end position="121"/>
    </location>
</feature>
<dbReference type="CDD" id="cd17574">
    <property type="entry name" value="REC_OmpR"/>
    <property type="match status" value="1"/>
</dbReference>
<dbReference type="InterPro" id="IPR050595">
    <property type="entry name" value="Bact_response_regulator"/>
</dbReference>
<keyword evidence="1 6" id="KW-0597">Phosphoprotein</keyword>
<comment type="caution">
    <text evidence="8">The sequence shown here is derived from an EMBL/GenBank/DDBJ whole genome shotgun (WGS) entry which is preliminary data.</text>
</comment>
<organism evidence="8 9">
    <name type="scientific">Candidatus Woesebacteria bacterium RIFCSPHIGHO2_01_FULL_39_28</name>
    <dbReference type="NCBI Taxonomy" id="1802496"/>
    <lineage>
        <taxon>Bacteria</taxon>
        <taxon>Candidatus Woeseibacteriota</taxon>
    </lineage>
</organism>
<evidence type="ECO:0000256" key="6">
    <source>
        <dbReference type="PROSITE-ProRule" id="PRU00169"/>
    </source>
</evidence>
<dbReference type="PANTHER" id="PTHR44591">
    <property type="entry name" value="STRESS RESPONSE REGULATOR PROTEIN 1"/>
    <property type="match status" value="1"/>
</dbReference>
<evidence type="ECO:0000256" key="5">
    <source>
        <dbReference type="ARBA" id="ARBA00023163"/>
    </source>
</evidence>
<gene>
    <name evidence="8" type="ORF">A2627_04745</name>
</gene>
<dbReference type="GO" id="GO:0003677">
    <property type="term" value="F:DNA binding"/>
    <property type="evidence" value="ECO:0007669"/>
    <property type="project" value="UniProtKB-KW"/>
</dbReference>
<dbReference type="PANTHER" id="PTHR44591:SF14">
    <property type="entry name" value="PROTEIN PILG"/>
    <property type="match status" value="1"/>
</dbReference>
<evidence type="ECO:0000313" key="9">
    <source>
        <dbReference type="Proteomes" id="UP000178851"/>
    </source>
</evidence>
<proteinExistence type="predicted"/>
<dbReference type="Gene3D" id="3.40.50.2300">
    <property type="match status" value="1"/>
</dbReference>
<evidence type="ECO:0000256" key="3">
    <source>
        <dbReference type="ARBA" id="ARBA00023015"/>
    </source>
</evidence>
<feature type="modified residue" description="4-aspartylphosphate" evidence="6">
    <location>
        <position position="53"/>
    </location>
</feature>
<dbReference type="Pfam" id="PF00072">
    <property type="entry name" value="Response_reg"/>
    <property type="match status" value="1"/>
</dbReference>
<evidence type="ECO:0000313" key="8">
    <source>
        <dbReference type="EMBL" id="OGM24171.1"/>
    </source>
</evidence>
<dbReference type="PROSITE" id="PS50110">
    <property type="entry name" value="RESPONSE_REGULATORY"/>
    <property type="match status" value="1"/>
</dbReference>
<dbReference type="FunFam" id="3.40.50.2300:FF:000001">
    <property type="entry name" value="DNA-binding response regulator PhoB"/>
    <property type="match status" value="1"/>
</dbReference>
<evidence type="ECO:0000256" key="2">
    <source>
        <dbReference type="ARBA" id="ARBA00023012"/>
    </source>
</evidence>
<accession>A0A1F7YA35</accession>
<dbReference type="GO" id="GO:0000160">
    <property type="term" value="P:phosphorelay signal transduction system"/>
    <property type="evidence" value="ECO:0007669"/>
    <property type="project" value="UniProtKB-KW"/>
</dbReference>
<dbReference type="Proteomes" id="UP000178851">
    <property type="component" value="Unassembled WGS sequence"/>
</dbReference>
<reference evidence="8 9" key="1">
    <citation type="journal article" date="2016" name="Nat. Commun.">
        <title>Thousands of microbial genomes shed light on interconnected biogeochemical processes in an aquifer system.</title>
        <authorList>
            <person name="Anantharaman K."/>
            <person name="Brown C.T."/>
            <person name="Hug L.A."/>
            <person name="Sharon I."/>
            <person name="Castelle C.J."/>
            <person name="Probst A.J."/>
            <person name="Thomas B.C."/>
            <person name="Singh A."/>
            <person name="Wilkins M.J."/>
            <person name="Karaoz U."/>
            <person name="Brodie E.L."/>
            <person name="Williams K.H."/>
            <person name="Hubbard S.S."/>
            <person name="Banfield J.F."/>
        </authorList>
    </citation>
    <scope>NUCLEOTIDE SEQUENCE [LARGE SCALE GENOMIC DNA]</scope>
</reference>
<evidence type="ECO:0000259" key="7">
    <source>
        <dbReference type="PROSITE" id="PS50110"/>
    </source>
</evidence>
<keyword evidence="2" id="KW-0902">Two-component regulatory system</keyword>
<sequence>MAKRILLIDDDSTIRELYVEILKGEGFEVETAQDGEEGLTKIKQGGWNLILLDVMMPKIDGLGVLTKLEETNKKPDAPIILLTNLAHDPAIAKAIQKGAKTCLIKADLNPNEFVAKISQFVT</sequence>
<evidence type="ECO:0000256" key="1">
    <source>
        <dbReference type="ARBA" id="ARBA00022553"/>
    </source>
</evidence>
<dbReference type="AlphaFoldDB" id="A0A1F7YA35"/>
<evidence type="ECO:0000256" key="4">
    <source>
        <dbReference type="ARBA" id="ARBA00023125"/>
    </source>
</evidence>
<dbReference type="EMBL" id="MGGI01000033">
    <property type="protein sequence ID" value="OGM24171.1"/>
    <property type="molecule type" value="Genomic_DNA"/>
</dbReference>
<dbReference type="InterPro" id="IPR011006">
    <property type="entry name" value="CheY-like_superfamily"/>
</dbReference>